<dbReference type="Gene3D" id="3.30.870.10">
    <property type="entry name" value="Endonuclease Chain A"/>
    <property type="match status" value="2"/>
</dbReference>
<proteinExistence type="predicted"/>
<gene>
    <name evidence="4" type="ORF">BAU08_16845</name>
</gene>
<feature type="compositionally biased region" description="Basic and acidic residues" evidence="1">
    <location>
        <begin position="247"/>
        <end position="262"/>
    </location>
</feature>
<dbReference type="STRING" id="463025.BAU08_16845"/>
<evidence type="ECO:0000259" key="3">
    <source>
        <dbReference type="PROSITE" id="PS50035"/>
    </source>
</evidence>
<feature type="signal peptide" evidence="2">
    <location>
        <begin position="1"/>
        <end position="21"/>
    </location>
</feature>
<organism evidence="4 5">
    <name type="scientific">Bordetella bronchialis</name>
    <dbReference type="NCBI Taxonomy" id="463025"/>
    <lineage>
        <taxon>Bacteria</taxon>
        <taxon>Pseudomonadati</taxon>
        <taxon>Pseudomonadota</taxon>
        <taxon>Betaproteobacteria</taxon>
        <taxon>Burkholderiales</taxon>
        <taxon>Alcaligenaceae</taxon>
        <taxon>Bordetella</taxon>
    </lineage>
</organism>
<dbReference type="InterPro" id="IPR001736">
    <property type="entry name" value="PLipase_D/transphosphatidylase"/>
</dbReference>
<dbReference type="GO" id="GO:0030572">
    <property type="term" value="F:phosphatidyltransferase activity"/>
    <property type="evidence" value="ECO:0007669"/>
    <property type="project" value="UniProtKB-ARBA"/>
</dbReference>
<protein>
    <submittedName>
        <fullName evidence="4">Cardiolipin synthase B</fullName>
    </submittedName>
</protein>
<reference evidence="4 5" key="1">
    <citation type="submission" date="2016-06" db="EMBL/GenBank/DDBJ databases">
        <title>Complete genome sequences of Bordetella bronchialis and Bordetella flabilis.</title>
        <authorList>
            <person name="LiPuma J.J."/>
            <person name="Spilker T."/>
        </authorList>
    </citation>
    <scope>NUCLEOTIDE SEQUENCE [LARGE SCALE GENOMIC DNA]</scope>
    <source>
        <strain evidence="4 5">AU17976</strain>
    </source>
</reference>
<dbReference type="PANTHER" id="PTHR21248">
    <property type="entry name" value="CARDIOLIPIN SYNTHASE"/>
    <property type="match status" value="1"/>
</dbReference>
<dbReference type="EMBL" id="CP016171">
    <property type="protein sequence ID" value="ANN72797.1"/>
    <property type="molecule type" value="Genomic_DNA"/>
</dbReference>
<keyword evidence="2" id="KW-0732">Signal</keyword>
<dbReference type="SMART" id="SM00155">
    <property type="entry name" value="PLDc"/>
    <property type="match status" value="2"/>
</dbReference>
<feature type="chain" id="PRO_5008258460" evidence="2">
    <location>
        <begin position="22"/>
        <end position="486"/>
    </location>
</feature>
<dbReference type="RefSeq" id="WP_066670573.1">
    <property type="nucleotide sequence ID" value="NZ_CP016171.1"/>
</dbReference>
<feature type="region of interest" description="Disordered" evidence="1">
    <location>
        <begin position="235"/>
        <end position="262"/>
    </location>
</feature>
<evidence type="ECO:0000313" key="4">
    <source>
        <dbReference type="EMBL" id="ANN72797.1"/>
    </source>
</evidence>
<evidence type="ECO:0000313" key="5">
    <source>
        <dbReference type="Proteomes" id="UP000092213"/>
    </source>
</evidence>
<feature type="domain" description="PLD phosphodiesterase" evidence="3">
    <location>
        <begin position="399"/>
        <end position="426"/>
    </location>
</feature>
<dbReference type="Proteomes" id="UP000092213">
    <property type="component" value="Chromosome"/>
</dbReference>
<dbReference type="PROSITE" id="PS50035">
    <property type="entry name" value="PLD"/>
    <property type="match status" value="2"/>
</dbReference>
<dbReference type="CDD" id="cd09110">
    <property type="entry name" value="PLDc_CLS_1"/>
    <property type="match status" value="1"/>
</dbReference>
<evidence type="ECO:0000256" key="2">
    <source>
        <dbReference type="SAM" id="SignalP"/>
    </source>
</evidence>
<sequence length="486" mass="53661">MKRPWRAWWSAVLLCVLAACATVPETRSGEMPRSQIRIATDSGWLSYRRSQDIVKKLDATPADKRPSLAVPGDVDPASAGFLQRHLQVEEAINGSPMTAGNRVDLLADGPSTYRAMLAAIRGARQYVHMESYIFDDDEAGRTFADALIAKRREGVSVALMVDGVGTLNTPKAFFDRMRDAGVQVVVFNPINPAQARGGWSPNNRDHRKLLVVDGQIGFLGGINISGVYESSPSGGSSASILRGSGADGEKPADPKEAPWRDTQIRVQGPAVAEIEKVMQEGWRDQHGPPLDPREFYPRAKADGDLLVRIIANRPGDRDGYTLYLTLMSAIQSAQRSIHITMAYFVPDPAFVQALADAARRKVDVVLVLPGFSDSSLVFHAGRSYYTELLEAGVKIYERRDALLHAKTAVIDGVWSTVGSSNMDWRSFALNYELNAVILGPRFGKQMEALFDEDVAHAQQVDAQEWGDRGVRDRFMETIARMFERWL</sequence>
<dbReference type="PANTHER" id="PTHR21248:SF22">
    <property type="entry name" value="PHOSPHOLIPASE D"/>
    <property type="match status" value="1"/>
</dbReference>
<name>A0A193FYG3_9BORD</name>
<feature type="domain" description="PLD phosphodiesterase" evidence="3">
    <location>
        <begin position="201"/>
        <end position="228"/>
    </location>
</feature>
<dbReference type="Pfam" id="PF13091">
    <property type="entry name" value="PLDc_2"/>
    <property type="match status" value="2"/>
</dbReference>
<evidence type="ECO:0000256" key="1">
    <source>
        <dbReference type="SAM" id="MobiDB-lite"/>
    </source>
</evidence>
<dbReference type="InterPro" id="IPR025202">
    <property type="entry name" value="PLD-like_dom"/>
</dbReference>
<dbReference type="GO" id="GO:0032049">
    <property type="term" value="P:cardiolipin biosynthetic process"/>
    <property type="evidence" value="ECO:0007669"/>
    <property type="project" value="UniProtKB-ARBA"/>
</dbReference>
<dbReference type="AlphaFoldDB" id="A0A193FYG3"/>
<dbReference type="SUPFAM" id="SSF56024">
    <property type="entry name" value="Phospholipase D/nuclease"/>
    <property type="match status" value="2"/>
</dbReference>
<dbReference type="CDD" id="cd09159">
    <property type="entry name" value="PLDc_ybhO_like_2"/>
    <property type="match status" value="1"/>
</dbReference>
<dbReference type="PROSITE" id="PS51257">
    <property type="entry name" value="PROKAR_LIPOPROTEIN"/>
    <property type="match status" value="1"/>
</dbReference>
<accession>A0A193FYG3</accession>